<protein>
    <recommendedName>
        <fullName evidence="2">Ethylene-responsive binding factor-associated repression domain-containing protein</fullName>
    </recommendedName>
</protein>
<evidence type="ECO:0000313" key="3">
    <source>
        <dbReference type="EMBL" id="WVZ85730.1"/>
    </source>
</evidence>
<organism evidence="3 4">
    <name type="scientific">Paspalum notatum var. saurae</name>
    <dbReference type="NCBI Taxonomy" id="547442"/>
    <lineage>
        <taxon>Eukaryota</taxon>
        <taxon>Viridiplantae</taxon>
        <taxon>Streptophyta</taxon>
        <taxon>Embryophyta</taxon>
        <taxon>Tracheophyta</taxon>
        <taxon>Spermatophyta</taxon>
        <taxon>Magnoliopsida</taxon>
        <taxon>Liliopsida</taxon>
        <taxon>Poales</taxon>
        <taxon>Poaceae</taxon>
        <taxon>PACMAD clade</taxon>
        <taxon>Panicoideae</taxon>
        <taxon>Andropogonodae</taxon>
        <taxon>Paspaleae</taxon>
        <taxon>Paspalinae</taxon>
        <taxon>Paspalum</taxon>
    </lineage>
</organism>
<keyword evidence="4" id="KW-1185">Reference proteome</keyword>
<evidence type="ECO:0000313" key="4">
    <source>
        <dbReference type="Proteomes" id="UP001341281"/>
    </source>
</evidence>
<dbReference type="Pfam" id="PF07897">
    <property type="entry name" value="EAR"/>
    <property type="match status" value="1"/>
</dbReference>
<evidence type="ECO:0000256" key="1">
    <source>
        <dbReference type="SAM" id="MobiDB-lite"/>
    </source>
</evidence>
<dbReference type="AlphaFoldDB" id="A0AAQ3U939"/>
<feature type="compositionally biased region" description="Basic and acidic residues" evidence="1">
    <location>
        <begin position="82"/>
        <end position="94"/>
    </location>
</feature>
<name>A0AAQ3U939_PASNO</name>
<evidence type="ECO:0000259" key="2">
    <source>
        <dbReference type="Pfam" id="PF07897"/>
    </source>
</evidence>
<dbReference type="Proteomes" id="UP001341281">
    <property type="component" value="Chromosome 07"/>
</dbReference>
<dbReference type="InterPro" id="IPR012463">
    <property type="entry name" value="Ninja_motif"/>
</dbReference>
<reference evidence="3 4" key="1">
    <citation type="submission" date="2024-02" db="EMBL/GenBank/DDBJ databases">
        <title>High-quality chromosome-scale genome assembly of Pensacola bahiagrass (Paspalum notatum Flugge var. saurae).</title>
        <authorList>
            <person name="Vega J.M."/>
            <person name="Podio M."/>
            <person name="Orjuela J."/>
            <person name="Siena L.A."/>
            <person name="Pessino S.C."/>
            <person name="Combes M.C."/>
            <person name="Mariac C."/>
            <person name="Albertini E."/>
            <person name="Pupilli F."/>
            <person name="Ortiz J.P.A."/>
            <person name="Leblanc O."/>
        </authorList>
    </citation>
    <scope>NUCLEOTIDE SEQUENCE [LARGE SCALE GENOMIC DNA]</scope>
    <source>
        <strain evidence="3">R1</strain>
        <tissue evidence="3">Leaf</tissue>
    </source>
</reference>
<gene>
    <name evidence="3" type="ORF">U9M48_032619</name>
</gene>
<dbReference type="EMBL" id="CP144751">
    <property type="protein sequence ID" value="WVZ85730.1"/>
    <property type="molecule type" value="Genomic_DNA"/>
</dbReference>
<accession>A0AAQ3U939</accession>
<feature type="compositionally biased region" description="Polar residues" evidence="1">
    <location>
        <begin position="134"/>
        <end position="150"/>
    </location>
</feature>
<feature type="region of interest" description="Disordered" evidence="1">
    <location>
        <begin position="75"/>
        <end position="157"/>
    </location>
</feature>
<sequence>MCCAVFVCLLGCAKTKHMPIDLLFLDEEIESKNYFMPNLQVQYLLWKHCYWLQSYQELEMDDDNGLELSLGLSLGGSSGKAKPRDAPLEPKAESQVEENSSKGVSQTHNAPFGKYHHSITENQEHNSKQRHSPIASQFGSFWGQPGSSSAPVVDGYV</sequence>
<proteinExistence type="predicted"/>
<feature type="domain" description="Ethylene-responsive binding factor-associated repression" evidence="2">
    <location>
        <begin position="61"/>
        <end position="88"/>
    </location>
</feature>
<feature type="compositionally biased region" description="Basic and acidic residues" evidence="1">
    <location>
        <begin position="118"/>
        <end position="127"/>
    </location>
</feature>
<feature type="compositionally biased region" description="Polar residues" evidence="1">
    <location>
        <begin position="97"/>
        <end position="109"/>
    </location>
</feature>